<organism evidence="2 3">
    <name type="scientific">Flectobacillus roseus</name>
    <dbReference type="NCBI Taxonomy" id="502259"/>
    <lineage>
        <taxon>Bacteria</taxon>
        <taxon>Pseudomonadati</taxon>
        <taxon>Bacteroidota</taxon>
        <taxon>Cytophagia</taxon>
        <taxon>Cytophagales</taxon>
        <taxon>Flectobacillaceae</taxon>
        <taxon>Flectobacillus</taxon>
    </lineage>
</organism>
<name>A0ABT6Y964_9BACT</name>
<evidence type="ECO:0000256" key="1">
    <source>
        <dbReference type="SAM" id="SignalP"/>
    </source>
</evidence>
<dbReference type="Proteomes" id="UP001236507">
    <property type="component" value="Unassembled WGS sequence"/>
</dbReference>
<evidence type="ECO:0000313" key="2">
    <source>
        <dbReference type="EMBL" id="MDI9860122.1"/>
    </source>
</evidence>
<evidence type="ECO:0000313" key="3">
    <source>
        <dbReference type="Proteomes" id="UP001236507"/>
    </source>
</evidence>
<reference evidence="2 3" key="1">
    <citation type="submission" date="2023-05" db="EMBL/GenBank/DDBJ databases">
        <title>Novel species of genus Flectobacillus isolated from stream in China.</title>
        <authorList>
            <person name="Lu H."/>
        </authorList>
    </citation>
    <scope>NUCLEOTIDE SEQUENCE [LARGE SCALE GENOMIC DNA]</scope>
    <source>
        <strain evidence="2 3">KCTC 42575</strain>
    </source>
</reference>
<feature type="signal peptide" evidence="1">
    <location>
        <begin position="1"/>
        <end position="27"/>
    </location>
</feature>
<protein>
    <submittedName>
        <fullName evidence="2">Uncharacterized protein</fullName>
    </submittedName>
</protein>
<sequence>MRSLSFPSTFISLISILLLHSTVTCIAQQKDEFKSSSKPKTDTTARKKGILGGLIQTDVLDNIKNAKKTISDVKDDIKNNKEKAEEFSTDLSSDLGLKVKKDAKKSKKVKKAPKDEYSGIKFERRIGEYGTGNRFTVEEINVLRNPDEATPSIYAKEIWWYDPKLRRITNTPRKDLDYGEVCHGPFKKYINDELVEEGFFYVGVKDGRWETYNQEYILLSKDKYKNGFPAESHFSYYDKEQKKLKEVIPVKFGKVTGEYRAFYDGGQLKEEGKFEDSIKVGRWREYHQFGAMGRLKKETMYPKDKFEKGEAVVLQERDNTGKLIYEAPKQQKRKVEDDDN</sequence>
<dbReference type="Gene3D" id="3.90.930.1">
    <property type="match status" value="1"/>
</dbReference>
<proteinExistence type="predicted"/>
<accession>A0ABT6Y964</accession>
<dbReference type="SUPFAM" id="SSF82185">
    <property type="entry name" value="Histone H3 K4-specific methyltransferase SET7/9 N-terminal domain"/>
    <property type="match status" value="1"/>
</dbReference>
<keyword evidence="3" id="KW-1185">Reference proteome</keyword>
<comment type="caution">
    <text evidence="2">The sequence shown here is derived from an EMBL/GenBank/DDBJ whole genome shotgun (WGS) entry which is preliminary data.</text>
</comment>
<dbReference type="EMBL" id="JASHIF010000010">
    <property type="protein sequence ID" value="MDI9860122.1"/>
    <property type="molecule type" value="Genomic_DNA"/>
</dbReference>
<keyword evidence="1" id="KW-0732">Signal</keyword>
<dbReference type="RefSeq" id="WP_283344928.1">
    <property type="nucleotide sequence ID" value="NZ_JASHIF010000010.1"/>
</dbReference>
<gene>
    <name evidence="2" type="ORF">QM524_12960</name>
</gene>
<feature type="chain" id="PRO_5045604842" evidence="1">
    <location>
        <begin position="28"/>
        <end position="340"/>
    </location>
</feature>